<comment type="caution">
    <text evidence="1">The sequence shown here is derived from an EMBL/GenBank/DDBJ whole genome shotgun (WGS) entry which is preliminary data.</text>
</comment>
<dbReference type="EMBL" id="JAOPHQ010000885">
    <property type="protein sequence ID" value="KAK0152852.1"/>
    <property type="molecule type" value="Genomic_DNA"/>
</dbReference>
<evidence type="ECO:0000313" key="1">
    <source>
        <dbReference type="EMBL" id="KAK0152852.1"/>
    </source>
</evidence>
<protein>
    <submittedName>
        <fullName evidence="1">Uncharacterized protein</fullName>
    </submittedName>
</protein>
<reference evidence="1" key="1">
    <citation type="journal article" date="2023" name="Front. Mar. Sci.">
        <title>A new Merluccius polli reference genome to investigate the effects of global change in West African waters.</title>
        <authorList>
            <person name="Mateo J.L."/>
            <person name="Blanco-Fernandez C."/>
            <person name="Garcia-Vazquez E."/>
            <person name="Machado-Schiaffino G."/>
        </authorList>
    </citation>
    <scope>NUCLEOTIDE SEQUENCE</scope>
    <source>
        <strain evidence="1">C29</strain>
        <tissue evidence="1">Fin</tissue>
    </source>
</reference>
<organism evidence="1 2">
    <name type="scientific">Merluccius polli</name>
    <name type="common">Benguela hake</name>
    <name type="synonym">Merluccius cadenati</name>
    <dbReference type="NCBI Taxonomy" id="89951"/>
    <lineage>
        <taxon>Eukaryota</taxon>
        <taxon>Metazoa</taxon>
        <taxon>Chordata</taxon>
        <taxon>Craniata</taxon>
        <taxon>Vertebrata</taxon>
        <taxon>Euteleostomi</taxon>
        <taxon>Actinopterygii</taxon>
        <taxon>Neopterygii</taxon>
        <taxon>Teleostei</taxon>
        <taxon>Neoteleostei</taxon>
        <taxon>Acanthomorphata</taxon>
        <taxon>Zeiogadaria</taxon>
        <taxon>Gadariae</taxon>
        <taxon>Gadiformes</taxon>
        <taxon>Gadoidei</taxon>
        <taxon>Merlucciidae</taxon>
        <taxon>Merluccius</taxon>
    </lineage>
</organism>
<sequence length="85" mass="9735">MKEAIDGLLERHHGQKDMLKLVDHDYSAMVHRSAMDLNSLLHPTTRYHITQYIKHLAKKVNTSSSLNISPEKVLGGVPESRFNKR</sequence>
<dbReference type="AlphaFoldDB" id="A0AA47N786"/>
<keyword evidence="2" id="KW-1185">Reference proteome</keyword>
<name>A0AA47N786_MERPO</name>
<accession>A0AA47N786</accession>
<proteinExistence type="predicted"/>
<evidence type="ECO:0000313" key="2">
    <source>
        <dbReference type="Proteomes" id="UP001174136"/>
    </source>
</evidence>
<gene>
    <name evidence="1" type="ORF">N1851_005489</name>
</gene>
<dbReference type="Proteomes" id="UP001174136">
    <property type="component" value="Unassembled WGS sequence"/>
</dbReference>